<dbReference type="EMBL" id="JAAVTK010000017">
    <property type="protein sequence ID" value="NKI91465.1"/>
    <property type="molecule type" value="Genomic_DNA"/>
</dbReference>
<comment type="caution">
    <text evidence="1">The sequence shown here is derived from an EMBL/GenBank/DDBJ whole genome shotgun (WGS) entry which is preliminary data.</text>
</comment>
<dbReference type="RefSeq" id="WP_168675030.1">
    <property type="nucleotide sequence ID" value="NZ_JAAVTK010000017.1"/>
</dbReference>
<evidence type="ECO:0000313" key="2">
    <source>
        <dbReference type="Proteomes" id="UP000717634"/>
    </source>
</evidence>
<protein>
    <submittedName>
        <fullName evidence="1">Uncharacterized protein</fullName>
    </submittedName>
</protein>
<gene>
    <name evidence="1" type="ORF">HBN54_004084</name>
</gene>
<dbReference type="Proteomes" id="UP000717634">
    <property type="component" value="Unassembled WGS sequence"/>
</dbReference>
<evidence type="ECO:0000313" key="1">
    <source>
        <dbReference type="EMBL" id="NKI91465.1"/>
    </source>
</evidence>
<sequence length="118" mass="13228">MKVHLTRDSVANGDDPYSKELTVSNNASIIEILRVVLHAVFLASIGGGKATWIALSRIPVAVVAQQWAKAKMLTPIPPLSRLNFSGNVLSMHFDYRVQQDPDLVYEKYQRMHSGHPFR</sequence>
<proteinExistence type="predicted"/>
<keyword evidence="2" id="KW-1185">Reference proteome</keyword>
<name>A0ABX1HNR6_9BACT</name>
<reference evidence="1 2" key="1">
    <citation type="submission" date="2020-03" db="EMBL/GenBank/DDBJ databases">
        <title>Genomic Encyclopedia of Type Strains, Phase IV (KMG-V): Genome sequencing to study the core and pangenomes of soil and plant-associated prokaryotes.</title>
        <authorList>
            <person name="Whitman W."/>
        </authorList>
    </citation>
    <scope>NUCLEOTIDE SEQUENCE [LARGE SCALE GENOMIC DNA]</scope>
    <source>
        <strain evidence="1 2">1B</strain>
    </source>
</reference>
<organism evidence="1 2">
    <name type="scientific">Hymenobacter artigasi</name>
    <dbReference type="NCBI Taxonomy" id="2719616"/>
    <lineage>
        <taxon>Bacteria</taxon>
        <taxon>Pseudomonadati</taxon>
        <taxon>Bacteroidota</taxon>
        <taxon>Cytophagia</taxon>
        <taxon>Cytophagales</taxon>
        <taxon>Hymenobacteraceae</taxon>
        <taxon>Hymenobacter</taxon>
    </lineage>
</organism>
<accession>A0ABX1HNR6</accession>